<evidence type="ECO:0000313" key="7">
    <source>
        <dbReference type="Proteomes" id="UP001472866"/>
    </source>
</evidence>
<dbReference type="GO" id="GO:0016192">
    <property type="term" value="P:vesicle-mediated transport"/>
    <property type="evidence" value="ECO:0007669"/>
    <property type="project" value="InterPro"/>
</dbReference>
<evidence type="ECO:0000256" key="1">
    <source>
        <dbReference type="RuleBase" id="RU367048"/>
    </source>
</evidence>
<dbReference type="InterPro" id="IPR043970">
    <property type="entry name" value="FUZ/MON1/HPS1_longin_3"/>
</dbReference>
<dbReference type="Pfam" id="PF19036">
    <property type="entry name" value="Fuz_longin_1"/>
    <property type="match status" value="1"/>
</dbReference>
<feature type="region of interest" description="Disordered" evidence="2">
    <location>
        <begin position="160"/>
        <end position="185"/>
    </location>
</feature>
<proteinExistence type="inferred from homology"/>
<evidence type="ECO:0000259" key="4">
    <source>
        <dbReference type="Pfam" id="PF19037"/>
    </source>
</evidence>
<evidence type="ECO:0000259" key="5">
    <source>
        <dbReference type="Pfam" id="PF19038"/>
    </source>
</evidence>
<name>A0AAX4P8D1_9CHLO</name>
<dbReference type="GO" id="GO:0006623">
    <property type="term" value="P:protein targeting to vacuole"/>
    <property type="evidence" value="ECO:0007669"/>
    <property type="project" value="UniProtKB-UniRule"/>
</dbReference>
<organism evidence="6 7">
    <name type="scientific">Chloropicon roscoffensis</name>
    <dbReference type="NCBI Taxonomy" id="1461544"/>
    <lineage>
        <taxon>Eukaryota</taxon>
        <taxon>Viridiplantae</taxon>
        <taxon>Chlorophyta</taxon>
        <taxon>Chloropicophyceae</taxon>
        <taxon>Chloropicales</taxon>
        <taxon>Chloropicaceae</taxon>
        <taxon>Chloropicon</taxon>
    </lineage>
</organism>
<dbReference type="Pfam" id="PF19037">
    <property type="entry name" value="Fuz_longin_2"/>
    <property type="match status" value="1"/>
</dbReference>
<sequence>MTVSEAEGEGAVGEEQKREPEELAARVAEEEEEDADVREAEMADTGTPRLTREEVEQGIARMDQHVDRESRDQSAGTDASSSSGGSYQKQFVNKAPNEDSTMPSWRRRKKHMFVFSNAGKPVFSRYGDEQMMSTFFAAAQAIISFVGDKWGDGLLSMEGGLRGPGGGSPWKRKANRDSRAQGPPGKLKALFLEKGPLTFVCVSRTDEPASVLRHQLDLLHSQFISILTLGIERAFARSASFDMRKLLNGTGPLLRSVIHSGTWDLPVVLGGVAPLPLEIGLRKQIAQSLQGCFVPDVMCSLLFTADRVICISKRKRFKLNHKDLFLFTNFVRLNDSFKQSESFTPFCFPSFNPSAFLYVYVSYVTEDVCLAFVSGRADSFHELAEAKVFVESFLRQPTVRTGLEQALREDTLKVRELPMSAGGGFVGETPLWHYVYYHKGLQQLLSPRMGAPPLATRECQKRVLRGYQEMSTASYDGMTVRWRRSGSFTIIACISLDFDLYATFDSIVDAGSAVRICNQLAQYIHSKERDLLMPVFQLKSNTRTTAAARRATL</sequence>
<feature type="compositionally biased region" description="Basic and acidic residues" evidence="2">
    <location>
        <begin position="62"/>
        <end position="72"/>
    </location>
</feature>
<feature type="domain" description="FUZ/MON1/HPS1 second Longin" evidence="4">
    <location>
        <begin position="301"/>
        <end position="389"/>
    </location>
</feature>
<dbReference type="AlphaFoldDB" id="A0AAX4P8D1"/>
<protein>
    <recommendedName>
        <fullName evidence="1">Vacuolar fusion protein MON1 homolog</fullName>
    </recommendedName>
</protein>
<comment type="similarity">
    <text evidence="1">Belongs to the MON1/SAND family.</text>
</comment>
<dbReference type="PRINTS" id="PR01546">
    <property type="entry name" value="YEAST73DUF"/>
</dbReference>
<reference evidence="6 7" key="1">
    <citation type="submission" date="2024-03" db="EMBL/GenBank/DDBJ databases">
        <title>Complete genome sequence of the green alga Chloropicon roscoffensis RCC1871.</title>
        <authorList>
            <person name="Lemieux C."/>
            <person name="Pombert J.-F."/>
            <person name="Otis C."/>
            <person name="Turmel M."/>
        </authorList>
    </citation>
    <scope>NUCLEOTIDE SEQUENCE [LARGE SCALE GENOMIC DNA]</scope>
    <source>
        <strain evidence="6 7">RCC1871</strain>
    </source>
</reference>
<dbReference type="PANTHER" id="PTHR13027:SF7">
    <property type="entry name" value="VACUOLAR FUSION PROTEIN MON1 HOMOLOG"/>
    <property type="match status" value="1"/>
</dbReference>
<dbReference type="Proteomes" id="UP001472866">
    <property type="component" value="Chromosome 05"/>
</dbReference>
<dbReference type="EMBL" id="CP151505">
    <property type="protein sequence ID" value="WZN62267.1"/>
    <property type="molecule type" value="Genomic_DNA"/>
</dbReference>
<dbReference type="InterPro" id="IPR004353">
    <property type="entry name" value="Mon1"/>
</dbReference>
<feature type="domain" description="FUZ/MON1/HPS1 first Longin" evidence="3">
    <location>
        <begin position="110"/>
        <end position="255"/>
    </location>
</feature>
<feature type="domain" description="FUZ/MON1/HPS1 third Longin" evidence="5">
    <location>
        <begin position="431"/>
        <end position="527"/>
    </location>
</feature>
<evidence type="ECO:0000259" key="3">
    <source>
        <dbReference type="Pfam" id="PF19036"/>
    </source>
</evidence>
<accession>A0AAX4P8D1</accession>
<evidence type="ECO:0000256" key="2">
    <source>
        <dbReference type="SAM" id="MobiDB-lite"/>
    </source>
</evidence>
<dbReference type="InterPro" id="IPR043971">
    <property type="entry name" value="FUZ/MON1/HPS1_longin_2"/>
</dbReference>
<feature type="region of interest" description="Disordered" evidence="2">
    <location>
        <begin position="1"/>
        <end position="104"/>
    </location>
</feature>
<dbReference type="PANTHER" id="PTHR13027">
    <property type="entry name" value="SAND PROTEIN-RELATED"/>
    <property type="match status" value="1"/>
</dbReference>
<feature type="compositionally biased region" description="Basic and acidic residues" evidence="2">
    <location>
        <begin position="14"/>
        <end position="28"/>
    </location>
</feature>
<evidence type="ECO:0000313" key="6">
    <source>
        <dbReference type="EMBL" id="WZN62267.1"/>
    </source>
</evidence>
<dbReference type="Pfam" id="PF19038">
    <property type="entry name" value="Fuz_longin_3"/>
    <property type="match status" value="1"/>
</dbReference>
<gene>
    <name evidence="6" type="ORF">HKI87_05g38030</name>
</gene>
<keyword evidence="7" id="KW-1185">Reference proteome</keyword>
<dbReference type="InterPro" id="IPR043972">
    <property type="entry name" value="FUZ/MON1/HPS1_longin_1"/>
</dbReference>
<comment type="function">
    <text evidence="1">Plays an important role in membrane trafficking through the secretory apparatus.</text>
</comment>